<dbReference type="Gene3D" id="3.30.200.20">
    <property type="entry name" value="Phosphorylase Kinase, domain 1"/>
    <property type="match status" value="1"/>
</dbReference>
<evidence type="ECO:0000256" key="15">
    <source>
        <dbReference type="PROSITE-ProRule" id="PRU10141"/>
    </source>
</evidence>
<accession>A0A7R9KHS5</accession>
<keyword evidence="20" id="KW-1185">Reference proteome</keyword>
<evidence type="ECO:0000259" key="17">
    <source>
        <dbReference type="PROSITE" id="PS50011"/>
    </source>
</evidence>
<dbReference type="GO" id="GO:0007411">
    <property type="term" value="P:axon guidance"/>
    <property type="evidence" value="ECO:0007669"/>
    <property type="project" value="UniProtKB-ARBA"/>
</dbReference>
<proteinExistence type="inferred from homology"/>
<comment type="catalytic activity">
    <reaction evidence="13">
        <text>L-threonyl-[protein] + ATP = O-phospho-L-threonyl-[protein] + ADP + H(+)</text>
        <dbReference type="Rhea" id="RHEA:46608"/>
        <dbReference type="Rhea" id="RHEA-COMP:11060"/>
        <dbReference type="Rhea" id="RHEA-COMP:11605"/>
        <dbReference type="ChEBI" id="CHEBI:15378"/>
        <dbReference type="ChEBI" id="CHEBI:30013"/>
        <dbReference type="ChEBI" id="CHEBI:30616"/>
        <dbReference type="ChEBI" id="CHEBI:61977"/>
        <dbReference type="ChEBI" id="CHEBI:456216"/>
        <dbReference type="EC" id="2.7.11.1"/>
    </reaction>
</comment>
<dbReference type="GO" id="GO:0016477">
    <property type="term" value="P:cell migration"/>
    <property type="evidence" value="ECO:0007669"/>
    <property type="project" value="UniProtKB-ARBA"/>
</dbReference>
<evidence type="ECO:0000256" key="14">
    <source>
        <dbReference type="ARBA" id="ARBA00048679"/>
    </source>
</evidence>
<evidence type="ECO:0000256" key="6">
    <source>
        <dbReference type="ARBA" id="ARBA00022490"/>
    </source>
</evidence>
<evidence type="ECO:0000256" key="5">
    <source>
        <dbReference type="ARBA" id="ARBA00022473"/>
    </source>
</evidence>
<dbReference type="PROSITE" id="PS00108">
    <property type="entry name" value="PROTEIN_KINASE_ST"/>
    <property type="match status" value="1"/>
</dbReference>
<dbReference type="PANTHER" id="PTHR45832:SF22">
    <property type="entry name" value="SERINE_THREONINE-PROTEIN KINASE SAMKA-RELATED"/>
    <property type="match status" value="1"/>
</dbReference>
<dbReference type="GO" id="GO:0004674">
    <property type="term" value="F:protein serine/threonine kinase activity"/>
    <property type="evidence" value="ECO:0007669"/>
    <property type="project" value="UniProtKB-KW"/>
</dbReference>
<keyword evidence="12" id="KW-0966">Cell projection</keyword>
<keyword evidence="11 15" id="KW-0067">ATP-binding</keyword>
<dbReference type="InterPro" id="IPR036936">
    <property type="entry name" value="CRIB_dom_sf"/>
</dbReference>
<evidence type="ECO:0000256" key="13">
    <source>
        <dbReference type="ARBA" id="ARBA00047899"/>
    </source>
</evidence>
<evidence type="ECO:0000256" key="16">
    <source>
        <dbReference type="SAM" id="MobiDB-lite"/>
    </source>
</evidence>
<dbReference type="FunFam" id="3.90.810.10:FF:000005">
    <property type="entry name" value="Non-specific serine/threonine protein kinase"/>
    <property type="match status" value="1"/>
</dbReference>
<dbReference type="Pfam" id="PF00786">
    <property type="entry name" value="PBD"/>
    <property type="match status" value="1"/>
</dbReference>
<evidence type="ECO:0000256" key="12">
    <source>
        <dbReference type="ARBA" id="ARBA00023273"/>
    </source>
</evidence>
<dbReference type="Gene3D" id="1.10.510.10">
    <property type="entry name" value="Transferase(Phosphotransferase) domain 1"/>
    <property type="match status" value="1"/>
</dbReference>
<evidence type="ECO:0000256" key="7">
    <source>
        <dbReference type="ARBA" id="ARBA00022527"/>
    </source>
</evidence>
<evidence type="ECO:0000259" key="18">
    <source>
        <dbReference type="PROSITE" id="PS50108"/>
    </source>
</evidence>
<dbReference type="GO" id="GO:0030424">
    <property type="term" value="C:axon"/>
    <property type="evidence" value="ECO:0007669"/>
    <property type="project" value="UniProtKB-SubCell"/>
</dbReference>
<dbReference type="SMART" id="SM00285">
    <property type="entry name" value="PBD"/>
    <property type="match status" value="1"/>
</dbReference>
<feature type="domain" description="Protein kinase" evidence="17">
    <location>
        <begin position="316"/>
        <end position="567"/>
    </location>
</feature>
<name>A0A7R9KHS5_9ACAR</name>
<dbReference type="FunFam" id="1.10.510.10:FF:000011">
    <property type="entry name" value="Non-specific serine/threonine protein kinase"/>
    <property type="match status" value="1"/>
</dbReference>
<feature type="region of interest" description="Disordered" evidence="16">
    <location>
        <begin position="1"/>
        <end position="78"/>
    </location>
</feature>
<feature type="domain" description="CRIB" evidence="18">
    <location>
        <begin position="72"/>
        <end position="85"/>
    </location>
</feature>
<dbReference type="InterPro" id="IPR051931">
    <property type="entry name" value="PAK3-like"/>
</dbReference>
<dbReference type="AlphaFoldDB" id="A0A7R9KHS5"/>
<dbReference type="GO" id="GO:0030054">
    <property type="term" value="C:cell junction"/>
    <property type="evidence" value="ECO:0007669"/>
    <property type="project" value="UniProtKB-ARBA"/>
</dbReference>
<dbReference type="GO" id="GO:0009791">
    <property type="term" value="P:post-embryonic development"/>
    <property type="evidence" value="ECO:0007669"/>
    <property type="project" value="UniProtKB-ARBA"/>
</dbReference>
<dbReference type="GO" id="GO:0048598">
    <property type="term" value="P:embryonic morphogenesis"/>
    <property type="evidence" value="ECO:0007669"/>
    <property type="project" value="UniProtKB-ARBA"/>
</dbReference>
<dbReference type="InterPro" id="IPR017441">
    <property type="entry name" value="Protein_kinase_ATP_BS"/>
</dbReference>
<dbReference type="PANTHER" id="PTHR45832">
    <property type="entry name" value="SERINE/THREONINE-PROTEIN KINASE SAMKA-RELATED-RELATED"/>
    <property type="match status" value="1"/>
</dbReference>
<evidence type="ECO:0000256" key="2">
    <source>
        <dbReference type="ARBA" id="ARBA00004496"/>
    </source>
</evidence>
<dbReference type="GO" id="GO:0034329">
    <property type="term" value="P:cell junction assembly"/>
    <property type="evidence" value="ECO:0007669"/>
    <property type="project" value="UniProtKB-ARBA"/>
</dbReference>
<evidence type="ECO:0000256" key="10">
    <source>
        <dbReference type="ARBA" id="ARBA00022777"/>
    </source>
</evidence>
<evidence type="ECO:0000256" key="11">
    <source>
        <dbReference type="ARBA" id="ARBA00022840"/>
    </source>
</evidence>
<dbReference type="EMBL" id="OC856142">
    <property type="protein sequence ID" value="CAD7623285.1"/>
    <property type="molecule type" value="Genomic_DNA"/>
</dbReference>
<comment type="subcellular location">
    <subcellularLocation>
        <location evidence="1">Cell projection</location>
        <location evidence="1">Axon</location>
    </subcellularLocation>
    <subcellularLocation>
        <location evidence="2">Cytoplasm</location>
    </subcellularLocation>
</comment>
<dbReference type="CDD" id="cd06647">
    <property type="entry name" value="STKc_PAK_I"/>
    <property type="match status" value="1"/>
</dbReference>
<dbReference type="GO" id="GO:0005829">
    <property type="term" value="C:cytosol"/>
    <property type="evidence" value="ECO:0007669"/>
    <property type="project" value="UniProtKB-ARBA"/>
</dbReference>
<dbReference type="OrthoDB" id="1022360at2759"/>
<evidence type="ECO:0000256" key="8">
    <source>
        <dbReference type="ARBA" id="ARBA00022679"/>
    </source>
</evidence>
<dbReference type="InterPro" id="IPR033923">
    <property type="entry name" value="PAK_BD"/>
</dbReference>
<organism evidence="19">
    <name type="scientific">Medioppia subpectinata</name>
    <dbReference type="NCBI Taxonomy" id="1979941"/>
    <lineage>
        <taxon>Eukaryota</taxon>
        <taxon>Metazoa</taxon>
        <taxon>Ecdysozoa</taxon>
        <taxon>Arthropoda</taxon>
        <taxon>Chelicerata</taxon>
        <taxon>Arachnida</taxon>
        <taxon>Acari</taxon>
        <taxon>Acariformes</taxon>
        <taxon>Sarcoptiformes</taxon>
        <taxon>Oribatida</taxon>
        <taxon>Brachypylina</taxon>
        <taxon>Oppioidea</taxon>
        <taxon>Oppiidae</taxon>
        <taxon>Medioppia</taxon>
    </lineage>
</organism>
<dbReference type="Pfam" id="PF00069">
    <property type="entry name" value="Pkinase"/>
    <property type="match status" value="1"/>
</dbReference>
<comment type="similarity">
    <text evidence="3">Belongs to the protein kinase superfamily. STE Ser/Thr protein kinase family. STE20 subfamily.</text>
</comment>
<dbReference type="FunFam" id="3.30.200.20:FF:000705">
    <property type="entry name" value="Non-specific serine/threonine protein kinase"/>
    <property type="match status" value="1"/>
</dbReference>
<dbReference type="PROSITE" id="PS00107">
    <property type="entry name" value="PROTEIN_KINASE_ATP"/>
    <property type="match status" value="1"/>
</dbReference>
<dbReference type="GO" id="GO:0005886">
    <property type="term" value="C:plasma membrane"/>
    <property type="evidence" value="ECO:0007669"/>
    <property type="project" value="UniProtKB-ARBA"/>
</dbReference>
<feature type="compositionally biased region" description="Basic and acidic residues" evidence="16">
    <location>
        <begin position="38"/>
        <end position="50"/>
    </location>
</feature>
<dbReference type="InterPro" id="IPR011009">
    <property type="entry name" value="Kinase-like_dom_sf"/>
</dbReference>
<reference evidence="19" key="1">
    <citation type="submission" date="2020-11" db="EMBL/GenBank/DDBJ databases">
        <authorList>
            <person name="Tran Van P."/>
        </authorList>
    </citation>
    <scope>NUCLEOTIDE SEQUENCE</scope>
</reference>
<evidence type="ECO:0000256" key="9">
    <source>
        <dbReference type="ARBA" id="ARBA00022741"/>
    </source>
</evidence>
<dbReference type="GO" id="GO:0005524">
    <property type="term" value="F:ATP binding"/>
    <property type="evidence" value="ECO:0007669"/>
    <property type="project" value="UniProtKB-UniRule"/>
</dbReference>
<evidence type="ECO:0000256" key="3">
    <source>
        <dbReference type="ARBA" id="ARBA00008874"/>
    </source>
</evidence>
<keyword evidence="9 15" id="KW-0547">Nucleotide-binding</keyword>
<keyword evidence="6" id="KW-0963">Cytoplasm</keyword>
<dbReference type="EMBL" id="CAJPIZ010001567">
    <property type="protein sequence ID" value="CAG2103715.1"/>
    <property type="molecule type" value="Genomic_DNA"/>
</dbReference>
<dbReference type="SMART" id="SM00220">
    <property type="entry name" value="S_TKc"/>
    <property type="match status" value="1"/>
</dbReference>
<feature type="compositionally biased region" description="Polar residues" evidence="16">
    <location>
        <begin position="1"/>
        <end position="12"/>
    </location>
</feature>
<gene>
    <name evidence="19" type="ORF">OSB1V03_LOCUS3742</name>
</gene>
<protein>
    <recommendedName>
        <fullName evidence="4">non-specific serine/threonine protein kinase</fullName>
        <ecNumber evidence="4">2.7.11.1</ecNumber>
    </recommendedName>
</protein>
<comment type="catalytic activity">
    <reaction evidence="14">
        <text>L-seryl-[protein] + ATP = O-phospho-L-seryl-[protein] + ADP + H(+)</text>
        <dbReference type="Rhea" id="RHEA:17989"/>
        <dbReference type="Rhea" id="RHEA-COMP:9863"/>
        <dbReference type="Rhea" id="RHEA-COMP:11604"/>
        <dbReference type="ChEBI" id="CHEBI:15378"/>
        <dbReference type="ChEBI" id="CHEBI:29999"/>
        <dbReference type="ChEBI" id="CHEBI:30616"/>
        <dbReference type="ChEBI" id="CHEBI:83421"/>
        <dbReference type="ChEBI" id="CHEBI:456216"/>
        <dbReference type="EC" id="2.7.11.1"/>
    </reaction>
</comment>
<dbReference type="CDD" id="cd01093">
    <property type="entry name" value="CRIB_PAK_like"/>
    <property type="match status" value="1"/>
</dbReference>
<keyword evidence="7" id="KW-0723">Serine/threonine-protein kinase</keyword>
<evidence type="ECO:0000313" key="20">
    <source>
        <dbReference type="Proteomes" id="UP000759131"/>
    </source>
</evidence>
<feature type="binding site" evidence="15">
    <location>
        <position position="345"/>
    </location>
    <ligand>
        <name>ATP</name>
        <dbReference type="ChEBI" id="CHEBI:30616"/>
    </ligand>
</feature>
<keyword evidence="8" id="KW-0808">Transferase</keyword>
<keyword evidence="5" id="KW-0217">Developmental protein</keyword>
<evidence type="ECO:0000256" key="4">
    <source>
        <dbReference type="ARBA" id="ARBA00012513"/>
    </source>
</evidence>
<dbReference type="PROSITE" id="PS50011">
    <property type="entry name" value="PROTEIN_KINASE_DOM"/>
    <property type="match status" value="1"/>
</dbReference>
<dbReference type="InterPro" id="IPR000095">
    <property type="entry name" value="CRIB_dom"/>
</dbReference>
<keyword evidence="10" id="KW-0418">Kinase</keyword>
<dbReference type="Gene3D" id="3.90.810.10">
    <property type="entry name" value="CRIB domain"/>
    <property type="match status" value="1"/>
</dbReference>
<dbReference type="InterPro" id="IPR000719">
    <property type="entry name" value="Prot_kinase_dom"/>
</dbReference>
<evidence type="ECO:0000256" key="1">
    <source>
        <dbReference type="ARBA" id="ARBA00004489"/>
    </source>
</evidence>
<dbReference type="Proteomes" id="UP000759131">
    <property type="component" value="Unassembled WGS sequence"/>
</dbReference>
<sequence>MSHQRLMSSELYSSDKPPAPPVRLASARELTVPVDMRPLPREPDRDDEKRKAKTKTTKNMKNSSRGSEKPVISPPTNFEHTVHVGFDAITGEFTGMPPNWAQLLQNSNISKTEQKKNPQAVLDVLKWYDSSAKAKDEKYMTINRNLDTSPRPSYLAERLAALTTTTTTTTLASSSSASVSPIHTKLIINHCSAGSTVSSTTSALSTPDDELINQSSDNQLCEPCPPPIAARPEKTKSIYTKPVCEVKNVNKDIANNNSNNNCIISNTNNNFSVGTAANATQLTAQQMKQKKKKMSDEEIIEKLRGIVTIGDPNRKFTKMEKIGQGASGTVFTAIEILTGMEVAIKQMNLSQQPKKELIVNEILVMRENKHPNVVNYLDSYLVGEELWVVMEYLPGGSLTDVVTETCMDEGQIAAVCREVLQALEFLHYNHVIHRDIKSDNILLGMDGSVKLTDFGFCAQISPEQNKRTTMVGTPYWMAPEVVTRKQYGPKVDIWSLGIMAIEMIEGEPPYLNENPLRALYLIATNGKPEIKEKEKLSPLFQDFLDKCLECDVDKRWSASELLKHPFLKLCRPLTTLHALIVAARDATKGH</sequence>
<dbReference type="InterPro" id="IPR008271">
    <property type="entry name" value="Ser/Thr_kinase_AS"/>
</dbReference>
<dbReference type="EC" id="2.7.11.1" evidence="4"/>
<dbReference type="SUPFAM" id="SSF56112">
    <property type="entry name" value="Protein kinase-like (PK-like)"/>
    <property type="match status" value="1"/>
</dbReference>
<evidence type="ECO:0000313" key="19">
    <source>
        <dbReference type="EMBL" id="CAD7623285.1"/>
    </source>
</evidence>
<dbReference type="GO" id="GO:0009887">
    <property type="term" value="P:animal organ morphogenesis"/>
    <property type="evidence" value="ECO:0007669"/>
    <property type="project" value="UniProtKB-ARBA"/>
</dbReference>
<dbReference type="PROSITE" id="PS50108">
    <property type="entry name" value="CRIB"/>
    <property type="match status" value="1"/>
</dbReference>